<protein>
    <recommendedName>
        <fullName evidence="2">Replication protein A 70 kDa DNA-binding subunit B</fullName>
    </recommendedName>
</protein>
<organism evidence="1">
    <name type="scientific">Tanacetum cinerariifolium</name>
    <name type="common">Dalmatian daisy</name>
    <name type="synonym">Chrysanthemum cinerariifolium</name>
    <dbReference type="NCBI Taxonomy" id="118510"/>
    <lineage>
        <taxon>Eukaryota</taxon>
        <taxon>Viridiplantae</taxon>
        <taxon>Streptophyta</taxon>
        <taxon>Embryophyta</taxon>
        <taxon>Tracheophyta</taxon>
        <taxon>Spermatophyta</taxon>
        <taxon>Magnoliopsida</taxon>
        <taxon>eudicotyledons</taxon>
        <taxon>Gunneridae</taxon>
        <taxon>Pentapetalae</taxon>
        <taxon>asterids</taxon>
        <taxon>campanulids</taxon>
        <taxon>Asterales</taxon>
        <taxon>Asteraceae</taxon>
        <taxon>Asteroideae</taxon>
        <taxon>Anthemideae</taxon>
        <taxon>Anthemidinae</taxon>
        <taxon>Tanacetum</taxon>
    </lineage>
</organism>
<evidence type="ECO:0000313" key="1">
    <source>
        <dbReference type="EMBL" id="GFD26767.1"/>
    </source>
</evidence>
<dbReference type="EMBL" id="BKCJ011371646">
    <property type="protein sequence ID" value="GFD26767.1"/>
    <property type="molecule type" value="Genomic_DNA"/>
</dbReference>
<gene>
    <name evidence="1" type="ORF">Tci_898736</name>
</gene>
<dbReference type="InterPro" id="IPR012340">
    <property type="entry name" value="NA-bd_OB-fold"/>
</dbReference>
<sequence length="60" mass="6962">YRLEVDVSDNNAQAVVVMFNETATALVNWSADFLMDTMDELYKIYHFAQTLNTFCTDLYV</sequence>
<comment type="caution">
    <text evidence="1">The sequence shown here is derived from an EMBL/GenBank/DDBJ whole genome shotgun (WGS) entry which is preliminary data.</text>
</comment>
<reference evidence="1" key="1">
    <citation type="journal article" date="2019" name="Sci. Rep.">
        <title>Draft genome of Tanacetum cinerariifolium, the natural source of mosquito coil.</title>
        <authorList>
            <person name="Yamashiro T."/>
            <person name="Shiraishi A."/>
            <person name="Satake H."/>
            <person name="Nakayama K."/>
        </authorList>
    </citation>
    <scope>NUCLEOTIDE SEQUENCE</scope>
</reference>
<name>A0A699UVW2_TANCI</name>
<dbReference type="AlphaFoldDB" id="A0A699UVW2"/>
<proteinExistence type="predicted"/>
<accession>A0A699UVW2</accession>
<dbReference type="Gene3D" id="2.40.50.140">
    <property type="entry name" value="Nucleic acid-binding proteins"/>
    <property type="match status" value="1"/>
</dbReference>
<feature type="non-terminal residue" evidence="1">
    <location>
        <position position="1"/>
    </location>
</feature>
<evidence type="ECO:0008006" key="2">
    <source>
        <dbReference type="Google" id="ProtNLM"/>
    </source>
</evidence>